<dbReference type="Proteomes" id="UP000315133">
    <property type="component" value="Unassembled WGS sequence"/>
</dbReference>
<feature type="transmembrane region" description="Helical" evidence="12">
    <location>
        <begin position="297"/>
        <end position="317"/>
    </location>
</feature>
<feature type="transmembrane region" description="Helical" evidence="12">
    <location>
        <begin position="271"/>
        <end position="291"/>
    </location>
</feature>
<keyword evidence="3 12" id="KW-0812">Transmembrane</keyword>
<evidence type="ECO:0000256" key="12">
    <source>
        <dbReference type="SAM" id="Phobius"/>
    </source>
</evidence>
<feature type="transmembrane region" description="Helical" evidence="12">
    <location>
        <begin position="116"/>
        <end position="138"/>
    </location>
</feature>
<dbReference type="EMBL" id="VFPU01000001">
    <property type="protein sequence ID" value="TQM96955.1"/>
    <property type="molecule type" value="Genomic_DNA"/>
</dbReference>
<evidence type="ECO:0000256" key="4">
    <source>
        <dbReference type="ARBA" id="ARBA00022723"/>
    </source>
</evidence>
<keyword evidence="5 12" id="KW-1133">Transmembrane helix</keyword>
<evidence type="ECO:0000313" key="14">
    <source>
        <dbReference type="Proteomes" id="UP000315133"/>
    </source>
</evidence>
<dbReference type="InterPro" id="IPR003780">
    <property type="entry name" value="COX15/CtaA_fam"/>
</dbReference>
<feature type="transmembrane region" description="Helical" evidence="12">
    <location>
        <begin position="91"/>
        <end position="109"/>
    </location>
</feature>
<proteinExistence type="predicted"/>
<organism evidence="13 14">
    <name type="scientific">Ornithinimicrobium humiphilum</name>
    <dbReference type="NCBI Taxonomy" id="125288"/>
    <lineage>
        <taxon>Bacteria</taxon>
        <taxon>Bacillati</taxon>
        <taxon>Actinomycetota</taxon>
        <taxon>Actinomycetes</taxon>
        <taxon>Micrococcales</taxon>
        <taxon>Ornithinimicrobiaceae</taxon>
        <taxon>Ornithinimicrobium</taxon>
    </lineage>
</organism>
<dbReference type="GO" id="GO:0016491">
    <property type="term" value="F:oxidoreductase activity"/>
    <property type="evidence" value="ECO:0007669"/>
    <property type="project" value="UniProtKB-KW"/>
</dbReference>
<gene>
    <name evidence="13" type="ORF">FB476_1849</name>
</gene>
<name>A0A543KPD6_9MICO</name>
<reference evidence="13 14" key="1">
    <citation type="submission" date="2019-06" db="EMBL/GenBank/DDBJ databases">
        <title>Sequencing the genomes of 1000 actinobacteria strains.</title>
        <authorList>
            <person name="Klenk H.-P."/>
        </authorList>
    </citation>
    <scope>NUCLEOTIDE SEQUENCE [LARGE SCALE GENOMIC DNA]</scope>
    <source>
        <strain evidence="13 14">DSM 12362</strain>
    </source>
</reference>
<keyword evidence="4" id="KW-0479">Metal-binding</keyword>
<evidence type="ECO:0000256" key="1">
    <source>
        <dbReference type="ARBA" id="ARBA00004141"/>
    </source>
</evidence>
<feature type="transmembrane region" description="Helical" evidence="12">
    <location>
        <begin position="144"/>
        <end position="166"/>
    </location>
</feature>
<evidence type="ECO:0000256" key="7">
    <source>
        <dbReference type="ARBA" id="ARBA00023004"/>
    </source>
</evidence>
<evidence type="ECO:0000256" key="10">
    <source>
        <dbReference type="ARBA" id="ARBA00023157"/>
    </source>
</evidence>
<keyword evidence="10" id="KW-1015">Disulfide bond</keyword>
<dbReference type="PANTHER" id="PTHR35457">
    <property type="entry name" value="HEME A SYNTHASE"/>
    <property type="match status" value="1"/>
</dbReference>
<feature type="transmembrane region" description="Helical" evidence="12">
    <location>
        <begin position="195"/>
        <end position="216"/>
    </location>
</feature>
<keyword evidence="9 12" id="KW-0472">Membrane</keyword>
<dbReference type="GO" id="GO:0046872">
    <property type="term" value="F:metal ion binding"/>
    <property type="evidence" value="ECO:0007669"/>
    <property type="project" value="UniProtKB-KW"/>
</dbReference>
<evidence type="ECO:0000313" key="13">
    <source>
        <dbReference type="EMBL" id="TQM96955.1"/>
    </source>
</evidence>
<evidence type="ECO:0000256" key="3">
    <source>
        <dbReference type="ARBA" id="ARBA00022692"/>
    </source>
</evidence>
<evidence type="ECO:0000256" key="9">
    <source>
        <dbReference type="ARBA" id="ARBA00023136"/>
    </source>
</evidence>
<keyword evidence="2" id="KW-1003">Cell membrane</keyword>
<dbReference type="GO" id="GO:0016020">
    <property type="term" value="C:membrane"/>
    <property type="evidence" value="ECO:0007669"/>
    <property type="project" value="UniProtKB-SubCell"/>
</dbReference>
<feature type="transmembrane region" description="Helical" evidence="12">
    <location>
        <begin position="236"/>
        <end position="259"/>
    </location>
</feature>
<dbReference type="PANTHER" id="PTHR35457:SF1">
    <property type="entry name" value="HEME A SYNTHASE"/>
    <property type="match status" value="1"/>
</dbReference>
<keyword evidence="6" id="KW-0560">Oxidoreductase</keyword>
<keyword evidence="7" id="KW-0408">Iron</keyword>
<dbReference type="OrthoDB" id="5241540at2"/>
<keyword evidence="8" id="KW-0350">Heme biosynthesis</keyword>
<protein>
    <submittedName>
        <fullName evidence="13">Cytochrome c oxidase assembly protein subunit 15</fullName>
    </submittedName>
</protein>
<comment type="pathway">
    <text evidence="11">Porphyrin-containing compound metabolism.</text>
</comment>
<evidence type="ECO:0000256" key="5">
    <source>
        <dbReference type="ARBA" id="ARBA00022989"/>
    </source>
</evidence>
<evidence type="ECO:0000256" key="6">
    <source>
        <dbReference type="ARBA" id="ARBA00023002"/>
    </source>
</evidence>
<dbReference type="GO" id="GO:0006784">
    <property type="term" value="P:heme A biosynthetic process"/>
    <property type="evidence" value="ECO:0007669"/>
    <property type="project" value="InterPro"/>
</dbReference>
<accession>A0A543KPD6</accession>
<sequence>MTSPSPTAHVREQASPGWRDPLMPTEVDGWVRATAWASLVANALLIVTGGAVRLTGSGLGCPTWPRCTDASWTNTPEMGVHGYIEFGNRTLTFLLVVISVLTFLAVWRLRDRHPSFLRYAVAIAAGIIVQAVVGGITVRTGLNPWVVGIHFVISAVLIAVATVLVVRTRRASLPHVAEAERPGQLVGGQARVARAVAAVVAVTGALTIYLGTLVTGTGPHSGDAGVVARHTFDPYVITRVHVVPVYVIVATTVLALGLAFARRWPGALRRVLVALALLLAAQAAIGYYQFFNGVPELAVGLHMAGAAALAAVVTATVEKLVALSAPAGAHEARGPRPTALADA</sequence>
<comment type="subcellular location">
    <subcellularLocation>
        <location evidence="1">Membrane</location>
        <topology evidence="1">Multi-pass membrane protein</topology>
    </subcellularLocation>
</comment>
<evidence type="ECO:0000256" key="11">
    <source>
        <dbReference type="ARBA" id="ARBA00023444"/>
    </source>
</evidence>
<dbReference type="InterPro" id="IPR050450">
    <property type="entry name" value="COX15/CtaA_HemeA_synthase"/>
</dbReference>
<keyword evidence="14" id="KW-1185">Reference proteome</keyword>
<evidence type="ECO:0000256" key="2">
    <source>
        <dbReference type="ARBA" id="ARBA00022475"/>
    </source>
</evidence>
<evidence type="ECO:0000256" key="8">
    <source>
        <dbReference type="ARBA" id="ARBA00023133"/>
    </source>
</evidence>
<dbReference type="RefSeq" id="WP_141818500.1">
    <property type="nucleotide sequence ID" value="NZ_BAAAIL010000004.1"/>
</dbReference>
<comment type="caution">
    <text evidence="13">The sequence shown here is derived from an EMBL/GenBank/DDBJ whole genome shotgun (WGS) entry which is preliminary data.</text>
</comment>
<dbReference type="Pfam" id="PF02628">
    <property type="entry name" value="COX15-CtaA"/>
    <property type="match status" value="1"/>
</dbReference>
<dbReference type="AlphaFoldDB" id="A0A543KPD6"/>